<evidence type="ECO:0000259" key="3">
    <source>
        <dbReference type="Pfam" id="PF17782"/>
    </source>
</evidence>
<dbReference type="InterPro" id="IPR010994">
    <property type="entry name" value="RuvA_2-like"/>
</dbReference>
<dbReference type="Gene3D" id="3.40.50.450">
    <property type="match status" value="1"/>
</dbReference>
<dbReference type="PANTHER" id="PTHR43022">
    <property type="entry name" value="PROTEIN SMF"/>
    <property type="match status" value="1"/>
</dbReference>
<dbReference type="InterPro" id="IPR036388">
    <property type="entry name" value="WH-like_DNA-bd_sf"/>
</dbReference>
<feature type="domain" description="Smf/DprA SLOG" evidence="2">
    <location>
        <begin position="81"/>
        <end position="285"/>
    </location>
</feature>
<name>A0A840UQJ6_9BACT</name>
<dbReference type="Pfam" id="PF02481">
    <property type="entry name" value="DNA_processg_A"/>
    <property type="match status" value="1"/>
</dbReference>
<dbReference type="PANTHER" id="PTHR43022:SF1">
    <property type="entry name" value="PROTEIN SMF"/>
    <property type="match status" value="1"/>
</dbReference>
<dbReference type="Proteomes" id="UP000539642">
    <property type="component" value="Unassembled WGS sequence"/>
</dbReference>
<comment type="caution">
    <text evidence="4">The sequence shown here is derived from an EMBL/GenBank/DDBJ whole genome shotgun (WGS) entry which is preliminary data.</text>
</comment>
<keyword evidence="5" id="KW-1185">Reference proteome</keyword>
<organism evidence="4 5">
    <name type="scientific">Desulfoprunum benzoelyticum</name>
    <dbReference type="NCBI Taxonomy" id="1506996"/>
    <lineage>
        <taxon>Bacteria</taxon>
        <taxon>Pseudomonadati</taxon>
        <taxon>Thermodesulfobacteriota</taxon>
        <taxon>Desulfobulbia</taxon>
        <taxon>Desulfobulbales</taxon>
        <taxon>Desulfobulbaceae</taxon>
        <taxon>Desulfoprunum</taxon>
    </lineage>
</organism>
<dbReference type="GO" id="GO:0009294">
    <property type="term" value="P:DNA-mediated transformation"/>
    <property type="evidence" value="ECO:0007669"/>
    <property type="project" value="InterPro"/>
</dbReference>
<dbReference type="RefSeq" id="WP_183348169.1">
    <property type="nucleotide sequence ID" value="NZ_JACHEO010000002.1"/>
</dbReference>
<evidence type="ECO:0000313" key="4">
    <source>
        <dbReference type="EMBL" id="MBB5346893.1"/>
    </source>
</evidence>
<comment type="similarity">
    <text evidence="1">Belongs to the DprA/Smf family.</text>
</comment>
<dbReference type="Pfam" id="PF17782">
    <property type="entry name" value="WHD_DprA"/>
    <property type="match status" value="1"/>
</dbReference>
<dbReference type="EMBL" id="JACHEO010000002">
    <property type="protein sequence ID" value="MBB5346893.1"/>
    <property type="molecule type" value="Genomic_DNA"/>
</dbReference>
<evidence type="ECO:0000313" key="5">
    <source>
        <dbReference type="Proteomes" id="UP000539642"/>
    </source>
</evidence>
<proteinExistence type="inferred from homology"/>
<feature type="domain" description="DprA winged helix" evidence="3">
    <location>
        <begin position="298"/>
        <end position="356"/>
    </location>
</feature>
<dbReference type="InterPro" id="IPR041614">
    <property type="entry name" value="DprA_WH"/>
</dbReference>
<dbReference type="Gene3D" id="1.10.10.10">
    <property type="entry name" value="Winged helix-like DNA-binding domain superfamily/Winged helix DNA-binding domain"/>
    <property type="match status" value="1"/>
</dbReference>
<dbReference type="AlphaFoldDB" id="A0A840UQJ6"/>
<dbReference type="SUPFAM" id="SSF102405">
    <property type="entry name" value="MCP/YpsA-like"/>
    <property type="match status" value="1"/>
</dbReference>
<gene>
    <name evidence="4" type="ORF">HNQ81_000603</name>
</gene>
<evidence type="ECO:0000256" key="1">
    <source>
        <dbReference type="ARBA" id="ARBA00006525"/>
    </source>
</evidence>
<evidence type="ECO:0000259" key="2">
    <source>
        <dbReference type="Pfam" id="PF02481"/>
    </source>
</evidence>
<dbReference type="InterPro" id="IPR057666">
    <property type="entry name" value="DrpA_SLOG"/>
</dbReference>
<protein>
    <submittedName>
        <fullName evidence="4">DNA processing protein</fullName>
    </submittedName>
</protein>
<sequence length="367" mass="39174">MVLDWISLCLAPGLGLAGFWRLVEHFGSPGRVLAASQTELLKVPGIQPRQVGALACPKGLRQRGSTELELLLKKNCFAVDFSDVSYPELLRQIADPPPVLFLRGCKELLHRNSLAIVGSRASTAYGRRTARSLAADLAPYLTIVSGMALGIDAEAHGGALAAGGGTIAVLGCGLDVIYPMQNRRLYEQIGQSGLLVTEYPFGTSPEGFRFPARNRIIAGLSLGVLVVEAARKSGSLITAEMALESGREVFAVPGQVDSFKSEGTHWLLKEGAKLVQSARDVLEELNLAADSTSANGKAADSRACSVDPEALQLLNHIEPYPQARERLCNDSGLTAARINELLLLLELEGLIEMLPGDAVRRLCPGDV</sequence>
<dbReference type="SUPFAM" id="SSF47781">
    <property type="entry name" value="RuvA domain 2-like"/>
    <property type="match status" value="1"/>
</dbReference>
<reference evidence="4 5" key="1">
    <citation type="submission" date="2020-08" db="EMBL/GenBank/DDBJ databases">
        <title>Genomic Encyclopedia of Type Strains, Phase IV (KMG-IV): sequencing the most valuable type-strain genomes for metagenomic binning, comparative biology and taxonomic classification.</title>
        <authorList>
            <person name="Goeker M."/>
        </authorList>
    </citation>
    <scope>NUCLEOTIDE SEQUENCE [LARGE SCALE GENOMIC DNA]</scope>
    <source>
        <strain evidence="4 5">DSM 28570</strain>
    </source>
</reference>
<accession>A0A840UQJ6</accession>
<dbReference type="InterPro" id="IPR003488">
    <property type="entry name" value="DprA"/>
</dbReference>
<dbReference type="NCBIfam" id="TIGR00732">
    <property type="entry name" value="dprA"/>
    <property type="match status" value="1"/>
</dbReference>